<feature type="compositionally biased region" description="Acidic residues" evidence="1">
    <location>
        <begin position="673"/>
        <end position="696"/>
    </location>
</feature>
<feature type="region of interest" description="Disordered" evidence="1">
    <location>
        <begin position="263"/>
        <end position="329"/>
    </location>
</feature>
<dbReference type="Proteomes" id="UP001530293">
    <property type="component" value="Unassembled WGS sequence"/>
</dbReference>
<dbReference type="EMBL" id="JALLBG020000168">
    <property type="protein sequence ID" value="KAL3760923.1"/>
    <property type="molecule type" value="Genomic_DNA"/>
</dbReference>
<feature type="compositionally biased region" description="Polar residues" evidence="1">
    <location>
        <begin position="663"/>
        <end position="672"/>
    </location>
</feature>
<sequence length="780" mass="87061">MSPQYRCHYQQQQHHSINSQYRRCRHHPEHNYPTVRKTIPFSFRTYGVAAHRSSSSFGGGGDDDNDDYGSEEMDIQSSIIRKSRRLASNSADAATPRRTTQSARAKPSKSKATSLSQSTTSKSTTINNNNNSRATMSTAICIVPPHHAWDTIQRARHMARDASFYRWPPAIRLFHPFVPHRELPNAAGRLASWIDTVCEKELGEEDEEEEHAGCDTTDASGNHDDNGADSSSMYLRPFEVTLDSILILPHWEILDARIEALEDGRGSGDRSRRDEEDRASRKGRQRRSGGRRQEEHAYDDNNNYYHDTDDYYDNNNENDAVGGTQEMEYLRRKAEGTRLIEDEERKGIERKKERERKRRMREGGGGDEIGDDTETTVNDEYNPTASSSGGENDGDDDDDKPNNASSYNGPCVVYLSPDDASRYRLESLRERLRVELFPNFNAFSPGSSVSPYPEYLPRPRSMSSNGAGGDGEGQSKFRPLLPIGRFATVEDAVAVAKVLQSTWDPLTFNVTDIQFISRKVTHDNEYEYYDPPLGGTTSIAAPNPGRLGGLMNSDSFSGGVGFGRTTTTSVNRMAITTSGEVEDVSRQGIYGCDAMVMLWGEEPEEELMDREASLAMMMDDDDDVDDDDDNDGGTNESEIDYGEIFATAEREYRRMQTHEILSAKNSSPSSNYLDDDDDDDDDDDQGGETDESTSEIEAWLDDDDESLEDEGATVVIGRAQFFMGANREFVGMPASSAIDSKDRIMGGGISAVARRKGSVHRLAESWNAGDFGKKESDRRA</sequence>
<comment type="caution">
    <text evidence="2">The sequence shown here is derived from an EMBL/GenBank/DDBJ whole genome shotgun (WGS) entry which is preliminary data.</text>
</comment>
<dbReference type="AlphaFoldDB" id="A0ABD3MAE4"/>
<feature type="compositionally biased region" description="Low complexity" evidence="1">
    <location>
        <begin position="110"/>
        <end position="131"/>
    </location>
</feature>
<protein>
    <submittedName>
        <fullName evidence="2">Uncharacterized protein</fullName>
    </submittedName>
</protein>
<feature type="region of interest" description="Disordered" evidence="1">
    <location>
        <begin position="350"/>
        <end position="411"/>
    </location>
</feature>
<feature type="compositionally biased region" description="Polar residues" evidence="1">
    <location>
        <begin position="78"/>
        <end position="103"/>
    </location>
</feature>
<dbReference type="PANTHER" id="PTHR37474:SF1">
    <property type="entry name" value="2'-5' RNA LIGASE FAMILY PROTEIN"/>
    <property type="match status" value="1"/>
</dbReference>
<evidence type="ECO:0000256" key="1">
    <source>
        <dbReference type="SAM" id="MobiDB-lite"/>
    </source>
</evidence>
<evidence type="ECO:0000313" key="2">
    <source>
        <dbReference type="EMBL" id="KAL3760923.1"/>
    </source>
</evidence>
<evidence type="ECO:0000313" key="3">
    <source>
        <dbReference type="Proteomes" id="UP001530293"/>
    </source>
</evidence>
<feature type="compositionally biased region" description="Basic residues" evidence="1">
    <location>
        <begin position="281"/>
        <end position="290"/>
    </location>
</feature>
<dbReference type="PANTHER" id="PTHR37474">
    <property type="entry name" value="RNA LIGASE/CYCLIC NUCLEOTIDE PHOSPHODIESTERASE"/>
    <property type="match status" value="1"/>
</dbReference>
<feature type="compositionally biased region" description="Acidic residues" evidence="1">
    <location>
        <begin position="619"/>
        <end position="641"/>
    </location>
</feature>
<keyword evidence="3" id="KW-1185">Reference proteome</keyword>
<accession>A0ABD3MAE4</accession>
<organism evidence="2 3">
    <name type="scientific">Discostella pseudostelligera</name>
    <dbReference type="NCBI Taxonomy" id="259834"/>
    <lineage>
        <taxon>Eukaryota</taxon>
        <taxon>Sar</taxon>
        <taxon>Stramenopiles</taxon>
        <taxon>Ochrophyta</taxon>
        <taxon>Bacillariophyta</taxon>
        <taxon>Coscinodiscophyceae</taxon>
        <taxon>Thalassiosirophycidae</taxon>
        <taxon>Stephanodiscales</taxon>
        <taxon>Stephanodiscaceae</taxon>
        <taxon>Discostella</taxon>
    </lineage>
</organism>
<gene>
    <name evidence="2" type="ORF">ACHAWU_009602</name>
</gene>
<feature type="region of interest" description="Disordered" evidence="1">
    <location>
        <begin position="660"/>
        <end position="696"/>
    </location>
</feature>
<feature type="region of interest" description="Disordered" evidence="1">
    <location>
        <begin position="619"/>
        <end position="643"/>
    </location>
</feature>
<proteinExistence type="predicted"/>
<reference evidence="2 3" key="1">
    <citation type="submission" date="2024-10" db="EMBL/GenBank/DDBJ databases">
        <title>Updated reference genomes for cyclostephanoid diatoms.</title>
        <authorList>
            <person name="Roberts W.R."/>
            <person name="Alverson A.J."/>
        </authorList>
    </citation>
    <scope>NUCLEOTIDE SEQUENCE [LARGE SCALE GENOMIC DNA]</scope>
    <source>
        <strain evidence="2 3">AJA232-27</strain>
    </source>
</reference>
<feature type="region of interest" description="Disordered" evidence="1">
    <location>
        <begin position="202"/>
        <end position="230"/>
    </location>
</feature>
<feature type="compositionally biased region" description="Basic and acidic residues" evidence="1">
    <location>
        <begin position="263"/>
        <end position="280"/>
    </location>
</feature>
<name>A0ABD3MAE4_9STRA</name>
<feature type="region of interest" description="Disordered" evidence="1">
    <location>
        <begin position="78"/>
        <end position="131"/>
    </location>
</feature>
<feature type="compositionally biased region" description="Polar residues" evidence="1">
    <location>
        <begin position="375"/>
        <end position="385"/>
    </location>
</feature>